<keyword evidence="2" id="KW-0816">Tricarboxylic acid cycle</keyword>
<dbReference type="InterPro" id="IPR015955">
    <property type="entry name" value="Lactate_DH/Glyco_Ohase_4_C"/>
</dbReference>
<dbReference type="InterPro" id="IPR036291">
    <property type="entry name" value="NAD(P)-bd_dom_sf"/>
</dbReference>
<evidence type="ECO:0000256" key="2">
    <source>
        <dbReference type="ARBA" id="ARBA00022532"/>
    </source>
</evidence>
<evidence type="ECO:0000256" key="3">
    <source>
        <dbReference type="ARBA" id="ARBA00023002"/>
    </source>
</evidence>
<evidence type="ECO:0000313" key="9">
    <source>
        <dbReference type="Proteomes" id="UP001499978"/>
    </source>
</evidence>
<dbReference type="SUPFAM" id="SSF51735">
    <property type="entry name" value="NAD(P)-binding Rossmann-fold domains"/>
    <property type="match status" value="1"/>
</dbReference>
<dbReference type="NCBIfam" id="TIGR01763">
    <property type="entry name" value="MalateDH_bact"/>
    <property type="match status" value="1"/>
</dbReference>
<dbReference type="SUPFAM" id="SSF56327">
    <property type="entry name" value="LDH C-terminal domain-like"/>
    <property type="match status" value="1"/>
</dbReference>
<dbReference type="PIRSF" id="PIRSF000102">
    <property type="entry name" value="Lac_mal_DH"/>
    <property type="match status" value="1"/>
</dbReference>
<keyword evidence="9" id="KW-1185">Reference proteome</keyword>
<evidence type="ECO:0000256" key="5">
    <source>
        <dbReference type="RuleBase" id="RU003369"/>
    </source>
</evidence>
<keyword evidence="4" id="KW-0520">NAD</keyword>
<comment type="caution">
    <text evidence="8">The sequence shown here is derived from an EMBL/GenBank/DDBJ whole genome shotgun (WGS) entry which is preliminary data.</text>
</comment>
<dbReference type="NCBIfam" id="NF004863">
    <property type="entry name" value="PRK06223.1"/>
    <property type="match status" value="1"/>
</dbReference>
<accession>A0ABN3NK23</accession>
<feature type="domain" description="Lactate/malate dehydrogenase N-terminal" evidence="6">
    <location>
        <begin position="19"/>
        <end position="164"/>
    </location>
</feature>
<protein>
    <submittedName>
        <fullName evidence="8">Malate dehydrogenase</fullName>
    </submittedName>
</protein>
<evidence type="ECO:0000259" key="6">
    <source>
        <dbReference type="Pfam" id="PF00056"/>
    </source>
</evidence>
<dbReference type="Pfam" id="PF00056">
    <property type="entry name" value="Ldh_1_N"/>
    <property type="match status" value="1"/>
</dbReference>
<name>A0ABN3NK23_9ACTN</name>
<proteinExistence type="inferred from homology"/>
<organism evidence="8 9">
    <name type="scientific">Pilimelia columellifera subsp. columellifera</name>
    <dbReference type="NCBI Taxonomy" id="706583"/>
    <lineage>
        <taxon>Bacteria</taxon>
        <taxon>Bacillati</taxon>
        <taxon>Actinomycetota</taxon>
        <taxon>Actinomycetes</taxon>
        <taxon>Micromonosporales</taxon>
        <taxon>Micromonosporaceae</taxon>
        <taxon>Pilimelia</taxon>
    </lineage>
</organism>
<evidence type="ECO:0000259" key="7">
    <source>
        <dbReference type="Pfam" id="PF02866"/>
    </source>
</evidence>
<dbReference type="InterPro" id="IPR011275">
    <property type="entry name" value="Malate_DH_type3"/>
</dbReference>
<dbReference type="EMBL" id="BAAARY010000010">
    <property type="protein sequence ID" value="GAA2524384.1"/>
    <property type="molecule type" value="Genomic_DNA"/>
</dbReference>
<dbReference type="InterPro" id="IPR001557">
    <property type="entry name" value="L-lactate/malate_DH"/>
</dbReference>
<sequence length="331" mass="34734">MVRVTTCFPADPGVFMGKKVTVVGAGFYGATTAQRLAEYDVFETVVLTDIIDGKPEGLALDLNQSRPIEGFETKIIGRTTGLDGSGYDVIEGSDVVVITAGLPRKPGMSRMDLLETNAKIVRGVAENVAKYAPNAVVIVVSNPLDEMTALAQLATQFPKNRVMGQAGMLDTARFTNFVAEELKVPVASVQTLTLGSHGDTMVPVPSRCTVDGKPLSELLPADRIDELVVRTRNGGAEVVALLKTGSAFYAPSAAAARMARAVAEDSGAVMPVCAWVDGEYGIAGVYLGVEAEIGATGIRRVVETALTETELAGLKEAAEAVRAKQADVASM</sequence>
<dbReference type="PRINTS" id="PR00086">
    <property type="entry name" value="LLDHDRGNASE"/>
</dbReference>
<evidence type="ECO:0000256" key="1">
    <source>
        <dbReference type="ARBA" id="ARBA00006054"/>
    </source>
</evidence>
<keyword evidence="3 5" id="KW-0560">Oxidoreductase</keyword>
<dbReference type="InterPro" id="IPR001236">
    <property type="entry name" value="Lactate/malate_DH_N"/>
</dbReference>
<dbReference type="Pfam" id="PF02866">
    <property type="entry name" value="Ldh_1_C"/>
    <property type="match status" value="1"/>
</dbReference>
<reference evidence="8 9" key="1">
    <citation type="journal article" date="2019" name="Int. J. Syst. Evol. Microbiol.">
        <title>The Global Catalogue of Microorganisms (GCM) 10K type strain sequencing project: providing services to taxonomists for standard genome sequencing and annotation.</title>
        <authorList>
            <consortium name="The Broad Institute Genomics Platform"/>
            <consortium name="The Broad Institute Genome Sequencing Center for Infectious Disease"/>
            <person name="Wu L."/>
            <person name="Ma J."/>
        </authorList>
    </citation>
    <scope>NUCLEOTIDE SEQUENCE [LARGE SCALE GENOMIC DNA]</scope>
    <source>
        <strain evidence="8 9">JCM 3367</strain>
    </source>
</reference>
<comment type="similarity">
    <text evidence="1">Belongs to the LDH/MDH superfamily. LDH family.</text>
</comment>
<evidence type="ECO:0000313" key="8">
    <source>
        <dbReference type="EMBL" id="GAA2524384.1"/>
    </source>
</evidence>
<gene>
    <name evidence="8" type="primary">mdh</name>
    <name evidence="8" type="ORF">GCM10010201_23590</name>
</gene>
<dbReference type="PANTHER" id="PTHR43128:SF16">
    <property type="entry name" value="L-LACTATE DEHYDROGENASE"/>
    <property type="match status" value="1"/>
</dbReference>
<dbReference type="InterPro" id="IPR022383">
    <property type="entry name" value="Lactate/malate_DH_C"/>
</dbReference>
<evidence type="ECO:0000256" key="4">
    <source>
        <dbReference type="ARBA" id="ARBA00023027"/>
    </source>
</evidence>
<dbReference type="Gene3D" id="3.90.110.10">
    <property type="entry name" value="Lactate dehydrogenase/glycoside hydrolase, family 4, C-terminal"/>
    <property type="match status" value="1"/>
</dbReference>
<dbReference type="Gene3D" id="3.40.50.720">
    <property type="entry name" value="NAD(P)-binding Rossmann-like Domain"/>
    <property type="match status" value="1"/>
</dbReference>
<feature type="domain" description="Lactate/malate dehydrogenase C-terminal" evidence="7">
    <location>
        <begin position="169"/>
        <end position="325"/>
    </location>
</feature>
<dbReference type="Proteomes" id="UP001499978">
    <property type="component" value="Unassembled WGS sequence"/>
</dbReference>
<dbReference type="PANTHER" id="PTHR43128">
    <property type="entry name" value="L-2-HYDROXYCARBOXYLATE DEHYDROGENASE (NAD(P)(+))"/>
    <property type="match status" value="1"/>
</dbReference>
<dbReference type="CDD" id="cd01339">
    <property type="entry name" value="LDH-like_MDH"/>
    <property type="match status" value="1"/>
</dbReference>